<dbReference type="Proteomes" id="UP000001785">
    <property type="component" value="Segment"/>
</dbReference>
<dbReference type="RefSeq" id="NP_899541.1">
    <property type="nucleotide sequence ID" value="NC_005083.2"/>
</dbReference>
<proteinExistence type="predicted"/>
<dbReference type="KEGG" id="vg:2545982"/>
<organismHost>
    <name type="scientific">Vibrio parahaemolyticus</name>
    <dbReference type="NCBI Taxonomy" id="670"/>
</organismHost>
<evidence type="ECO:0000313" key="2">
    <source>
        <dbReference type="Proteomes" id="UP000001785"/>
    </source>
</evidence>
<protein>
    <submittedName>
        <fullName evidence="1">Uncharacterized protein</fullName>
    </submittedName>
</protein>
<organism evidence="1 2">
    <name type="scientific">Vibrio phage KVP40 (isolate Vibrio parahaemolyticus/Japan/Matsuzaki/1991)</name>
    <name type="common">KVP40</name>
    <name type="synonym">Bacteriophage KVP40</name>
    <dbReference type="NCBI Taxonomy" id="75320"/>
    <lineage>
        <taxon>Viruses</taxon>
        <taxon>Duplodnaviria</taxon>
        <taxon>Heunggongvirae</taxon>
        <taxon>Uroviricota</taxon>
        <taxon>Caudoviricetes</taxon>
        <taxon>Pantevenvirales</taxon>
        <taxon>Straboviridae</taxon>
        <taxon>Schizotequatrovirus</taxon>
        <taxon>Schizotequatrovirus KVP40</taxon>
    </lineage>
</organism>
<gene>
    <name evidence="1" type="ORF">KVP40.0294</name>
</gene>
<accession>Q6WHK9</accession>
<dbReference type="GeneID" id="2545982"/>
<dbReference type="EMBL" id="AY283928">
    <property type="protein sequence ID" value="AAQ64364.1"/>
    <property type="molecule type" value="Genomic_DNA"/>
</dbReference>
<dbReference type="OrthoDB" id="8202at10239"/>
<sequence>MTCRLRKSSKHYLQIISTRVRFSTSGRLMERAEIIIPTKSVRNAGYEFEVIDTSKLDHYHVRCVTNTLYDNRIKGSKLDGFRAEITLMDAESLVFLNSMNLYANFTESNRANNGMKRIKSARYDYHHYYQQQEDWFKSILRQHKIKVKYPNGETREKLPMFYTCGLRLSNVRRSADKACAMLVLDENQKPKLYAFAIGKLRYVVDAYDKTANLNCPAQIGKKTVDVIECLDYNDEDDWNDENELEEVHKKIVIPDVSDLDKVLMSLDEEEF</sequence>
<keyword evidence="2" id="KW-1185">Reference proteome</keyword>
<reference evidence="1 2" key="1">
    <citation type="journal article" date="2003" name="J. Bacteriol.">
        <title>Complete genome sequence of the broad-host-range vibriophage KVP40: comparative genomics of a T4-related bacteriophage.</title>
        <authorList>
            <person name="Miller E."/>
            <person name="Heidelberg J."/>
            <person name="Eisen J."/>
            <person name="Nelson W."/>
            <person name="Durkin A."/>
            <person name="Ciecko A."/>
            <person name="Feldblyum T."/>
            <person name="White O."/>
            <person name="Paulsen I."/>
            <person name="Nierman W."/>
            <person name="Lee J."/>
            <person name="Szczypinski B."/>
            <person name="Fraser C."/>
        </authorList>
    </citation>
    <scope>NUCLEOTIDE SEQUENCE</scope>
    <source>
        <strain evidence="2">Isolate Vibrio parahaemolyticus/Japan/Matsuzaki /1991</strain>
    </source>
</reference>
<evidence type="ECO:0000313" key="1">
    <source>
        <dbReference type="EMBL" id="AAQ64364.1"/>
    </source>
</evidence>
<name>Q6WHK9_BPKVM</name>